<proteinExistence type="predicted"/>
<gene>
    <name evidence="2" type="ORF">GTP46_21945</name>
</gene>
<keyword evidence="1" id="KW-0812">Transmembrane</keyword>
<dbReference type="EMBL" id="WWCN01000015">
    <property type="protein sequence ID" value="MYM25297.1"/>
    <property type="molecule type" value="Genomic_DNA"/>
</dbReference>
<reference evidence="2 3" key="1">
    <citation type="submission" date="2019-12" db="EMBL/GenBank/DDBJ databases">
        <title>Novel species isolated from a subtropical stream in China.</title>
        <authorList>
            <person name="Lu H."/>
        </authorList>
    </citation>
    <scope>NUCLEOTIDE SEQUENCE [LARGE SCALE GENOMIC DNA]</scope>
    <source>
        <strain evidence="2 3">FT135W</strain>
    </source>
</reference>
<feature type="transmembrane region" description="Helical" evidence="1">
    <location>
        <begin position="113"/>
        <end position="132"/>
    </location>
</feature>
<protein>
    <submittedName>
        <fullName evidence="2">Uncharacterized protein</fullName>
    </submittedName>
</protein>
<evidence type="ECO:0000313" key="3">
    <source>
        <dbReference type="Proteomes" id="UP000479335"/>
    </source>
</evidence>
<dbReference type="Proteomes" id="UP000479335">
    <property type="component" value="Unassembled WGS sequence"/>
</dbReference>
<keyword evidence="3" id="KW-1185">Reference proteome</keyword>
<feature type="transmembrane region" description="Helical" evidence="1">
    <location>
        <begin position="7"/>
        <end position="34"/>
    </location>
</feature>
<sequence>MSDVLKGMLFFVVLAPPIGSLLFSFVLAIASLVASPSIELLYLLPATFSSALFSYLLGGIPALITGAIAGGFRRSLNGRAAYVAIGAVACILSLAFGSVTLLRSFEWPEVRTLFLMFGGPAFFSGTVTAALFRKKPNNSVNPDALTRAG</sequence>
<accession>A0A6L8KF17</accession>
<feature type="transmembrane region" description="Helical" evidence="1">
    <location>
        <begin position="80"/>
        <end position="101"/>
    </location>
</feature>
<organism evidence="2 3">
    <name type="scientific">Duganella flavida</name>
    <dbReference type="NCBI Taxonomy" id="2692175"/>
    <lineage>
        <taxon>Bacteria</taxon>
        <taxon>Pseudomonadati</taxon>
        <taxon>Pseudomonadota</taxon>
        <taxon>Betaproteobacteria</taxon>
        <taxon>Burkholderiales</taxon>
        <taxon>Oxalobacteraceae</taxon>
        <taxon>Telluria group</taxon>
        <taxon>Duganella</taxon>
    </lineage>
</organism>
<dbReference type="AlphaFoldDB" id="A0A6L8KF17"/>
<name>A0A6L8KF17_9BURK</name>
<evidence type="ECO:0000256" key="1">
    <source>
        <dbReference type="SAM" id="Phobius"/>
    </source>
</evidence>
<comment type="caution">
    <text evidence="2">The sequence shown here is derived from an EMBL/GenBank/DDBJ whole genome shotgun (WGS) entry which is preliminary data.</text>
</comment>
<keyword evidence="1" id="KW-1133">Transmembrane helix</keyword>
<evidence type="ECO:0000313" key="2">
    <source>
        <dbReference type="EMBL" id="MYM25297.1"/>
    </source>
</evidence>
<feature type="transmembrane region" description="Helical" evidence="1">
    <location>
        <begin position="40"/>
        <end position="68"/>
    </location>
</feature>
<dbReference type="RefSeq" id="WP_161008752.1">
    <property type="nucleotide sequence ID" value="NZ_WWCN01000015.1"/>
</dbReference>
<keyword evidence="1" id="KW-0472">Membrane</keyword>